<dbReference type="Proteomes" id="UP001149074">
    <property type="component" value="Unassembled WGS sequence"/>
</dbReference>
<proteinExistence type="predicted"/>
<evidence type="ECO:0000313" key="1">
    <source>
        <dbReference type="EMBL" id="KAJ5089121.1"/>
    </source>
</evidence>
<reference evidence="1" key="2">
    <citation type="journal article" date="2023" name="IMA Fungus">
        <title>Comparative genomic study of the Penicillium genus elucidates a diverse pangenome and 15 lateral gene transfer events.</title>
        <authorList>
            <person name="Petersen C."/>
            <person name="Sorensen T."/>
            <person name="Nielsen M.R."/>
            <person name="Sondergaard T.E."/>
            <person name="Sorensen J.L."/>
            <person name="Fitzpatrick D.A."/>
            <person name="Frisvad J.C."/>
            <person name="Nielsen K.L."/>
        </authorList>
    </citation>
    <scope>NUCLEOTIDE SEQUENCE</scope>
    <source>
        <strain evidence="1">IBT 30761</strain>
    </source>
</reference>
<comment type="caution">
    <text evidence="1">The sequence shown here is derived from an EMBL/GenBank/DDBJ whole genome shotgun (WGS) entry which is preliminary data.</text>
</comment>
<dbReference type="RefSeq" id="XP_056471103.1">
    <property type="nucleotide sequence ID" value="XM_056620297.1"/>
</dbReference>
<dbReference type="OrthoDB" id="5405126at2759"/>
<accession>A0A9W9EWE7</accession>
<keyword evidence="2" id="KW-1185">Reference proteome</keyword>
<dbReference type="AlphaFoldDB" id="A0A9W9EWE7"/>
<protein>
    <submittedName>
        <fullName evidence="1">Uncharacterized protein</fullName>
    </submittedName>
</protein>
<reference evidence="1" key="1">
    <citation type="submission" date="2022-11" db="EMBL/GenBank/DDBJ databases">
        <authorList>
            <person name="Petersen C."/>
        </authorList>
    </citation>
    <scope>NUCLEOTIDE SEQUENCE</scope>
    <source>
        <strain evidence="1">IBT 30761</strain>
    </source>
</reference>
<dbReference type="GeneID" id="81359276"/>
<sequence>MAQTAMGRLFRWPSTIGQSVTFSQVRSYSAVPTFAPTSSAELDQALGRFRQQLFIPYGLPRRQRRSMFQEKHAQRLIHEPITVSINENEQFTLRPMKLSELPTKKEALQVLKLMEANNDFKNLVPFMSGLGMSNFVISSDQWEHLMRVTNKFNKLSLILQCAKQQNQTGLQLRDVDLNRRLFFELHTMAQKAEFKGEAVKKALGLAKQAIDLVEAEHYVDEHWKPSLFNDPLRQPFVIGTLLELSAARAVSEFAGKDETNEVINNVRKLICSKLLFKHEKAPADESVATGEKWLQETVPVYNSLRLSLLVHGVATDKQLHSSITSHLNQVKAALEEQMAKYSAEGAKRPFSYDTFQAVLKL</sequence>
<gene>
    <name evidence="1" type="ORF">N7532_007805</name>
</gene>
<name>A0A9W9EWE7_9EURO</name>
<evidence type="ECO:0000313" key="2">
    <source>
        <dbReference type="Proteomes" id="UP001149074"/>
    </source>
</evidence>
<organism evidence="1 2">
    <name type="scientific">Penicillium argentinense</name>
    <dbReference type="NCBI Taxonomy" id="1131581"/>
    <lineage>
        <taxon>Eukaryota</taxon>
        <taxon>Fungi</taxon>
        <taxon>Dikarya</taxon>
        <taxon>Ascomycota</taxon>
        <taxon>Pezizomycotina</taxon>
        <taxon>Eurotiomycetes</taxon>
        <taxon>Eurotiomycetidae</taxon>
        <taxon>Eurotiales</taxon>
        <taxon>Aspergillaceae</taxon>
        <taxon>Penicillium</taxon>
    </lineage>
</organism>
<dbReference type="EMBL" id="JAPQKI010000009">
    <property type="protein sequence ID" value="KAJ5089121.1"/>
    <property type="molecule type" value="Genomic_DNA"/>
</dbReference>